<dbReference type="InterPro" id="IPR050685">
    <property type="entry name" value="LDLR"/>
</dbReference>
<keyword evidence="17" id="KW-0449">Lipoprotein</keyword>
<evidence type="ECO:0000256" key="3">
    <source>
        <dbReference type="ARBA" id="ARBA00022475"/>
    </source>
</evidence>
<keyword evidence="13" id="KW-0325">Glycoprotein</keyword>
<evidence type="ECO:0000256" key="13">
    <source>
        <dbReference type="ARBA" id="ARBA00023180"/>
    </source>
</evidence>
<dbReference type="InterPro" id="IPR023415">
    <property type="entry name" value="LDLR_class-A_CS"/>
</dbReference>
<keyword evidence="10 15" id="KW-0472">Membrane</keyword>
<proteinExistence type="evidence at transcript level"/>
<dbReference type="PROSITE" id="PS01209">
    <property type="entry name" value="LDLRA_1"/>
    <property type="match status" value="2"/>
</dbReference>
<dbReference type="GO" id="GO:0005576">
    <property type="term" value="C:extracellular region"/>
    <property type="evidence" value="ECO:0007669"/>
    <property type="project" value="UniProtKB-SubCell"/>
</dbReference>
<evidence type="ECO:0000256" key="4">
    <source>
        <dbReference type="ARBA" id="ARBA00022525"/>
    </source>
</evidence>
<evidence type="ECO:0000256" key="6">
    <source>
        <dbReference type="ARBA" id="ARBA00022583"/>
    </source>
</evidence>
<feature type="signal peptide" evidence="16">
    <location>
        <begin position="1"/>
        <end position="23"/>
    </location>
</feature>
<gene>
    <name evidence="17" type="ORF">ACCB00096.5</name>
</gene>
<evidence type="ECO:0000256" key="12">
    <source>
        <dbReference type="ARBA" id="ARBA00023170"/>
    </source>
</evidence>
<feature type="disulfide bond" evidence="14">
    <location>
        <begin position="31"/>
        <end position="43"/>
    </location>
</feature>
<dbReference type="PRINTS" id="PR00261">
    <property type="entry name" value="LDLRECEPTOR"/>
</dbReference>
<dbReference type="Pfam" id="PF00057">
    <property type="entry name" value="Ldl_recept_a"/>
    <property type="match status" value="3"/>
</dbReference>
<dbReference type="PROSITE" id="PS50068">
    <property type="entry name" value="LDLRA_2"/>
    <property type="match status" value="3"/>
</dbReference>
<evidence type="ECO:0000256" key="2">
    <source>
        <dbReference type="ARBA" id="ARBA00004613"/>
    </source>
</evidence>
<organism evidence="17">
    <name type="scientific">Apis cerana</name>
    <name type="common">Indian honeybee</name>
    <dbReference type="NCBI Taxonomy" id="7461"/>
    <lineage>
        <taxon>Eukaryota</taxon>
        <taxon>Metazoa</taxon>
        <taxon>Ecdysozoa</taxon>
        <taxon>Arthropoda</taxon>
        <taxon>Hexapoda</taxon>
        <taxon>Insecta</taxon>
        <taxon>Pterygota</taxon>
        <taxon>Neoptera</taxon>
        <taxon>Endopterygota</taxon>
        <taxon>Hymenoptera</taxon>
        <taxon>Apocrita</taxon>
        <taxon>Aculeata</taxon>
        <taxon>Apoidea</taxon>
        <taxon>Anthophila</taxon>
        <taxon>Apidae</taxon>
        <taxon>Apis</taxon>
    </lineage>
</organism>
<keyword evidence="11 14" id="KW-1015">Disulfide bond</keyword>
<dbReference type="AlphaFoldDB" id="V9I8I6"/>
<feature type="disulfide bond" evidence="14">
    <location>
        <begin position="80"/>
        <end position="98"/>
    </location>
</feature>
<keyword evidence="6" id="KW-0254">Endocytosis</keyword>
<evidence type="ECO:0000256" key="8">
    <source>
        <dbReference type="ARBA" id="ARBA00022737"/>
    </source>
</evidence>
<dbReference type="GO" id="GO:0005886">
    <property type="term" value="C:plasma membrane"/>
    <property type="evidence" value="ECO:0007669"/>
    <property type="project" value="UniProtKB-SubCell"/>
</dbReference>
<evidence type="ECO:0000256" key="15">
    <source>
        <dbReference type="SAM" id="Phobius"/>
    </source>
</evidence>
<keyword evidence="8" id="KW-0677">Repeat</keyword>
<name>V9I8I6_APICE</name>
<keyword evidence="9 15" id="KW-1133">Transmembrane helix</keyword>
<feature type="transmembrane region" description="Helical" evidence="15">
    <location>
        <begin position="162"/>
        <end position="182"/>
    </location>
</feature>
<dbReference type="InterPro" id="IPR036055">
    <property type="entry name" value="LDL_receptor-like_sf"/>
</dbReference>
<feature type="chain" id="PRO_5004777171" evidence="16">
    <location>
        <begin position="24"/>
        <end position="186"/>
    </location>
</feature>
<dbReference type="GO" id="GO:0006897">
    <property type="term" value="P:endocytosis"/>
    <property type="evidence" value="ECO:0007669"/>
    <property type="project" value="UniProtKB-KW"/>
</dbReference>
<dbReference type="EMBL" id="JR036154">
    <property type="protein sequence ID" value="AEY56962.1"/>
    <property type="molecule type" value="mRNA"/>
</dbReference>
<evidence type="ECO:0000256" key="11">
    <source>
        <dbReference type="ARBA" id="ARBA00023157"/>
    </source>
</evidence>
<dbReference type="CDD" id="cd00112">
    <property type="entry name" value="LDLa"/>
    <property type="match status" value="3"/>
</dbReference>
<evidence type="ECO:0000313" key="17">
    <source>
        <dbReference type="EMBL" id="AEY56962.1"/>
    </source>
</evidence>
<keyword evidence="4" id="KW-0964">Secreted</keyword>
<evidence type="ECO:0000256" key="9">
    <source>
        <dbReference type="ARBA" id="ARBA00022989"/>
    </source>
</evidence>
<feature type="disulfide bond" evidence="14">
    <location>
        <begin position="38"/>
        <end position="56"/>
    </location>
</feature>
<evidence type="ECO:0000256" key="5">
    <source>
        <dbReference type="ARBA" id="ARBA00022536"/>
    </source>
</evidence>
<accession>V9I8I6</accession>
<evidence type="ECO:0000256" key="16">
    <source>
        <dbReference type="SAM" id="SignalP"/>
    </source>
</evidence>
<dbReference type="Gene3D" id="4.10.400.10">
    <property type="entry name" value="Low-density Lipoprotein Receptor"/>
    <property type="match status" value="3"/>
</dbReference>
<evidence type="ECO:0000256" key="7">
    <source>
        <dbReference type="ARBA" id="ARBA00022692"/>
    </source>
</evidence>
<keyword evidence="12 17" id="KW-0675">Receptor</keyword>
<feature type="disulfide bond" evidence="14">
    <location>
        <begin position="135"/>
        <end position="150"/>
    </location>
</feature>
<dbReference type="SUPFAM" id="SSF57424">
    <property type="entry name" value="LDL receptor-like module"/>
    <property type="match status" value="3"/>
</dbReference>
<comment type="subcellular location">
    <subcellularLocation>
        <location evidence="1">Cell membrane</location>
        <topology evidence="1">Single-pass type I membrane protein</topology>
    </subcellularLocation>
    <subcellularLocation>
        <location evidence="2">Secreted</location>
    </subcellularLocation>
</comment>
<reference evidence="17" key="1">
    <citation type="submission" date="2011-11" db="EMBL/GenBank/DDBJ databases">
        <title>Decoding the brain transcriptome of the Eastern honeybee (Apis cerana) based on pyrosequencing.</title>
        <authorList>
            <person name="Sun L."/>
            <person name="Zheng H."/>
            <person name="Wang Y."/>
            <person name="Xie X."/>
            <person name="Zhu Y."/>
            <person name="Gu W."/>
            <person name="Wang S."/>
        </authorList>
    </citation>
    <scope>NUCLEOTIDE SEQUENCE</scope>
    <source>
        <tissue evidence="17">Brain</tissue>
    </source>
</reference>
<keyword evidence="16" id="KW-0732">Signal</keyword>
<protein>
    <submittedName>
        <fullName evidence="17">Low-density lipoprotein receptor-related protein</fullName>
    </submittedName>
</protein>
<keyword evidence="5" id="KW-0245">EGF-like domain</keyword>
<evidence type="ECO:0000256" key="14">
    <source>
        <dbReference type="PROSITE-ProRule" id="PRU00124"/>
    </source>
</evidence>
<comment type="caution">
    <text evidence="14">Lacks conserved residue(s) required for the propagation of feature annotation.</text>
</comment>
<evidence type="ECO:0000256" key="10">
    <source>
        <dbReference type="ARBA" id="ARBA00023136"/>
    </source>
</evidence>
<sequence>MGRRCLLLMLYLLTIFGFLATNAFSTNNESCSLRQFQCANGKCIPLPWICDGTDDCGDKSDETIKKCEGPQKCSDTEFKCMNGKCIPGTWHCDGDNDCRDGSDEDPTICRMKNCTADQFTCHSGNGECVALAWMCDGHRDCSDGSDEAECSKILHEGYFTYAYSYNIFSLTFYTLIANYLLFQLLF</sequence>
<dbReference type="InterPro" id="IPR002172">
    <property type="entry name" value="LDrepeatLR_classA_rpt"/>
</dbReference>
<keyword evidence="7 15" id="KW-0812">Transmembrane</keyword>
<feature type="disulfide bond" evidence="14">
    <location>
        <begin position="73"/>
        <end position="85"/>
    </location>
</feature>
<dbReference type="FunFam" id="4.10.400.10:FF:000113">
    <property type="entry name" value="Low-density lipoprotein receptor-related protein 8"/>
    <property type="match status" value="1"/>
</dbReference>
<dbReference type="PANTHER" id="PTHR24270">
    <property type="entry name" value="LOW-DENSITY LIPOPROTEIN RECEPTOR-RELATED"/>
    <property type="match status" value="1"/>
</dbReference>
<keyword evidence="3" id="KW-1003">Cell membrane</keyword>
<evidence type="ECO:0000256" key="1">
    <source>
        <dbReference type="ARBA" id="ARBA00004251"/>
    </source>
</evidence>
<dbReference type="FunFam" id="4.10.400.10:FF:000030">
    <property type="entry name" value="Sortilin related receptor 1"/>
    <property type="match status" value="2"/>
</dbReference>
<dbReference type="SMART" id="SM00192">
    <property type="entry name" value="LDLa"/>
    <property type="match status" value="3"/>
</dbReference>